<feature type="region of interest" description="Disordered" evidence="1">
    <location>
        <begin position="1"/>
        <end position="26"/>
    </location>
</feature>
<feature type="compositionally biased region" description="Low complexity" evidence="1">
    <location>
        <begin position="201"/>
        <end position="214"/>
    </location>
</feature>
<reference evidence="2" key="1">
    <citation type="submission" date="2023-10" db="EMBL/GenBank/DDBJ databases">
        <authorList>
            <person name="Noh H."/>
        </authorList>
    </citation>
    <scope>NUCLEOTIDE SEQUENCE</scope>
    <source>
        <strain evidence="2">DUCC4014</strain>
    </source>
</reference>
<feature type="compositionally biased region" description="Basic residues" evidence="1">
    <location>
        <begin position="183"/>
        <end position="197"/>
    </location>
</feature>
<feature type="compositionally biased region" description="Basic and acidic residues" evidence="1">
    <location>
        <begin position="123"/>
        <end position="133"/>
    </location>
</feature>
<organism evidence="2 3">
    <name type="scientific">Vanrija pseudolonga</name>
    <dbReference type="NCBI Taxonomy" id="143232"/>
    <lineage>
        <taxon>Eukaryota</taxon>
        <taxon>Fungi</taxon>
        <taxon>Dikarya</taxon>
        <taxon>Basidiomycota</taxon>
        <taxon>Agaricomycotina</taxon>
        <taxon>Tremellomycetes</taxon>
        <taxon>Trichosporonales</taxon>
        <taxon>Trichosporonaceae</taxon>
        <taxon>Vanrija</taxon>
    </lineage>
</organism>
<dbReference type="EMBL" id="CP086716">
    <property type="protein sequence ID" value="WOO80173.1"/>
    <property type="molecule type" value="Genomic_DNA"/>
</dbReference>
<feature type="compositionally biased region" description="Basic and acidic residues" evidence="1">
    <location>
        <begin position="380"/>
        <end position="392"/>
    </location>
</feature>
<feature type="compositionally biased region" description="Polar residues" evidence="1">
    <location>
        <begin position="70"/>
        <end position="79"/>
    </location>
</feature>
<feature type="region of interest" description="Disordered" evidence="1">
    <location>
        <begin position="40"/>
        <end position="219"/>
    </location>
</feature>
<keyword evidence="3" id="KW-1185">Reference proteome</keyword>
<name>A0AAF1BQ15_9TREE</name>
<dbReference type="RefSeq" id="XP_062626205.1">
    <property type="nucleotide sequence ID" value="XM_062770221.1"/>
</dbReference>
<dbReference type="Proteomes" id="UP000827549">
    <property type="component" value="Chromosome 3"/>
</dbReference>
<accession>A0AAF1BQ15</accession>
<proteinExistence type="predicted"/>
<evidence type="ECO:0000313" key="2">
    <source>
        <dbReference type="EMBL" id="WOO80173.1"/>
    </source>
</evidence>
<feature type="region of interest" description="Disordered" evidence="1">
    <location>
        <begin position="250"/>
        <end position="276"/>
    </location>
</feature>
<feature type="compositionally biased region" description="Low complexity" evidence="1">
    <location>
        <begin position="140"/>
        <end position="149"/>
    </location>
</feature>
<feature type="compositionally biased region" description="Polar residues" evidence="1">
    <location>
        <begin position="260"/>
        <end position="276"/>
    </location>
</feature>
<feature type="region of interest" description="Disordered" evidence="1">
    <location>
        <begin position="358"/>
        <end position="392"/>
    </location>
</feature>
<protein>
    <submittedName>
        <fullName evidence="2">Uncharacterized protein</fullName>
    </submittedName>
</protein>
<evidence type="ECO:0000256" key="1">
    <source>
        <dbReference type="SAM" id="MobiDB-lite"/>
    </source>
</evidence>
<evidence type="ECO:0000313" key="3">
    <source>
        <dbReference type="Proteomes" id="UP000827549"/>
    </source>
</evidence>
<dbReference type="GeneID" id="87806926"/>
<dbReference type="AlphaFoldDB" id="A0AAF1BQ15"/>
<gene>
    <name evidence="2" type="ORF">LOC62_03G003685</name>
</gene>
<sequence>MGDMVAPTRAKRGRSPSPSSYADSLASPLEVLLKRRRRAEWKQASGNGGFALPPPPAPVWRPELNAEASGMQQHITSSSDDQHDDMEVLRSSSPHRRSGYGSATDVDDDEPESSTAAWMRTGGVERRRARAWERLQAPTHSSSSLSHSLPVSQPEPPQQGAHSSSSPAARAYVRARANSQPMPHHHQPQHTPSRHAHVGMSSSPVRHSPPSSTPFRGDEWTAEERIREWGDEYASQNSLLFSLHQARHASSSSHHGHSSVNITPHSSHTMDMSHTPYSAVPTPYRYARDGHGLMETPSLDLSSPYVSSPELVSPFASQSTMMGGHSGIAPPPQMDASAQANYEETNRLLAELNVQRMRRYQAPPPSPVDERFHNTQVHQHQHEYHDSAMDES</sequence>